<dbReference type="STRING" id="857342.A0A2T3B1V6"/>
<feature type="repeat" description="ANK" evidence="1">
    <location>
        <begin position="1382"/>
        <end position="1414"/>
    </location>
</feature>
<dbReference type="InterPro" id="IPR036770">
    <property type="entry name" value="Ankyrin_rpt-contain_sf"/>
</dbReference>
<evidence type="ECO:0000256" key="1">
    <source>
        <dbReference type="PROSITE-ProRule" id="PRU00023"/>
    </source>
</evidence>
<accession>A0A2T3B1V6</accession>
<reference evidence="2 3" key="1">
    <citation type="journal article" date="2018" name="New Phytol.">
        <title>Comparative genomics and transcriptomics depict ericoid mycorrhizal fungi as versatile saprotrophs and plant mutualists.</title>
        <authorList>
            <person name="Martino E."/>
            <person name="Morin E."/>
            <person name="Grelet G.A."/>
            <person name="Kuo A."/>
            <person name="Kohler A."/>
            <person name="Daghino S."/>
            <person name="Barry K.W."/>
            <person name="Cichocki N."/>
            <person name="Clum A."/>
            <person name="Dockter R.B."/>
            <person name="Hainaut M."/>
            <person name="Kuo R.C."/>
            <person name="LaButti K."/>
            <person name="Lindahl B.D."/>
            <person name="Lindquist E.A."/>
            <person name="Lipzen A."/>
            <person name="Khouja H.R."/>
            <person name="Magnuson J."/>
            <person name="Murat C."/>
            <person name="Ohm R.A."/>
            <person name="Singer S.W."/>
            <person name="Spatafora J.W."/>
            <person name="Wang M."/>
            <person name="Veneault-Fourrey C."/>
            <person name="Henrissat B."/>
            <person name="Grigoriev I.V."/>
            <person name="Martin F.M."/>
            <person name="Perotto S."/>
        </authorList>
    </citation>
    <scope>NUCLEOTIDE SEQUENCE [LARGE SCALE GENOMIC DNA]</scope>
    <source>
        <strain evidence="2 3">ATCC 22711</strain>
    </source>
</reference>
<name>A0A2T3B1V6_AMORE</name>
<evidence type="ECO:0000313" key="3">
    <source>
        <dbReference type="Proteomes" id="UP000241818"/>
    </source>
</evidence>
<dbReference type="PROSITE" id="PS50297">
    <property type="entry name" value="ANK_REP_REGION"/>
    <property type="match status" value="1"/>
</dbReference>
<dbReference type="Proteomes" id="UP000241818">
    <property type="component" value="Unassembled WGS sequence"/>
</dbReference>
<dbReference type="OrthoDB" id="194358at2759"/>
<dbReference type="PROSITE" id="PS50088">
    <property type="entry name" value="ANK_REPEAT"/>
    <property type="match status" value="1"/>
</dbReference>
<organism evidence="2 3">
    <name type="scientific">Amorphotheca resinae ATCC 22711</name>
    <dbReference type="NCBI Taxonomy" id="857342"/>
    <lineage>
        <taxon>Eukaryota</taxon>
        <taxon>Fungi</taxon>
        <taxon>Dikarya</taxon>
        <taxon>Ascomycota</taxon>
        <taxon>Pezizomycotina</taxon>
        <taxon>Leotiomycetes</taxon>
        <taxon>Helotiales</taxon>
        <taxon>Amorphothecaceae</taxon>
        <taxon>Amorphotheca</taxon>
    </lineage>
</organism>
<dbReference type="Pfam" id="PF12796">
    <property type="entry name" value="Ank_2"/>
    <property type="match status" value="2"/>
</dbReference>
<dbReference type="PANTHER" id="PTHR24118">
    <property type="entry name" value="POTE ANKYRIN DOMAIN"/>
    <property type="match status" value="1"/>
</dbReference>
<dbReference type="SMART" id="SM00248">
    <property type="entry name" value="ANK"/>
    <property type="match status" value="14"/>
</dbReference>
<gene>
    <name evidence="2" type="ORF">M430DRAFT_102378</name>
</gene>
<dbReference type="GeneID" id="36568870"/>
<evidence type="ECO:0000313" key="2">
    <source>
        <dbReference type="EMBL" id="PSS18545.1"/>
    </source>
</evidence>
<sequence length="1813" mass="199084">MDHQPTPRRSQRLKEIAHSVGAVLRIDEIPLYPPRQIPTFCIPDDERGADAILGQLKLEEARNQPHPNRLSKAFSKSSKTLKYTYAELFAALSRVIDENGNAGVFEVLLRRFKAVKGDINLPRGRGTGVISKFRGSDNQQPQGRLLQRATQRHRADLVQLLAPQSPSQESLDESLEIALEARDLAVVEILLQYGANASRHHSVFAQATVRDDIELLNLLLRAPKKVGEPYVSQNLLTATTNGWLLGVLLLIRAGADGDYDNASALMYAVETGRTDIATAIVMGQKPPSGASLDRALSHIFSAPSIFINGNYDLIEVLLCGGPVGNAANEGLFTATLLDNVEIMELLLAHKADITYNGAAAIAHAIQHNRGDLVELLLQDRTLNPELASELVSRIPRAVPPADKVAILSKLLVNGASGTHCSELLVTAAEQNDLDTARLLISSQSQEGSAVCSVDYNAARCLKVAVSRNHLTMVRILALEGNPSKFSLSHALASMPANLRGDDQFMLIDTLLRAGAQGPEVDAVLVDAVNDRPRSHRLIKLLVHNGAVVTDHTLYGIVSQGAVDILEILLQGKVPSPLCALAIPVAMKINKLRIRYETIKLLLGPATAQGTESPHVSQAVIDILQNCPEDKPLLLLLCRDGKANVNLHDGLAIELAMKNNDPEILRMVLQSDGGLPNSATVERGLKCAIELQPTDPNRKQKIELLLRCAKPQNMMDAVLVHEIKSALASKQDPSVIQILLAAGANVNALDGAPVFWGIRDPVITDLLLSKPLTAQSFSVAFRHACGLHGLDRHSLCEKLLRAGATVDQVSMALFVVAKEGPPALPIMKLLLPQADINFKEGNALRGIVKQGFFEGLELLLNSSTVLPSTLTKVKAFETAMKLKDSQVRRAILRILLKVNIPKDTISDALITVPSHSDFQLAEMLLQAGASIEHNGGQAVLCAASLGQADILKLFVEGKLCDKPSMSTLTSGFSGAMTLKERDSESHHLIVQILLEAGMRGDVISAALIEAVKEGDPNLKMSELLCRVGQASVDWHEGEALDIATRSASIATLSLLLERQPSQEVLRRAYISAFQLPKETRYQVIQQLLEAGKSIDHCVANTLTSATREDPPDRRLIKLLLSYGAFDEGESLVHAATTLDSETLSLLVDTPKAVPYISSAFNQAVATESIWQSYKGVSIMELMLKSGATGDVVGQALCRAVDACKNATEGLPMDILDVLLHYGANVNFEQGLPLQRAALQVNVDVLQKLLPGATANSKAMSIPYLFKTCNDSTMLVRAMQAFIDSLNGDDEISITSFKHPDSTLTPVIFTALERFPKKPQILRALLDLGYDPNQWINRNWDPTMDPEPCPALCWALEQPEKKISNMNIELLIDEGANVDFVSKSGLTPLILAIQNQRSEIVAKLISKNVNVRAPDKNGITPLSRASQLDNPAIMGLLLRAGAECDDGSLHDAARELRCETMRVLIKYGHKVDYPSERHQGRSALAELCLNAVDKDPAPGMIELEDAVECLVAGGANIRLRCLSEDKSEKTIFHYALNSSNPMLILPVLLKMMWEYVNEDCFLYEDGTYTYSLTKYVEKDLFEGPQEQKDSILRLLRNKRVVDRFWANDIEMDQPADWCGAPAYIKEEAIRQKLRRKHRAEQEQDVHASLDLKRLTAVHTIEIMDMKTAAEIRNEREKAKVAIQLLAERANTELHFETQRQTRELEHEKAIGAMYLGTQRTLRQEAVDAECARNTLQIEHLSAKMRTENEGRRDLLEIESRARANDDVFNVRAHEREVARIKMQKSLVQTSRELAADLRDAGMNHRQIGYITGEVP</sequence>
<proteinExistence type="predicted"/>
<protein>
    <submittedName>
        <fullName evidence="2">Uncharacterized protein</fullName>
    </submittedName>
</protein>
<dbReference type="EMBL" id="KZ679011">
    <property type="protein sequence ID" value="PSS18545.1"/>
    <property type="molecule type" value="Genomic_DNA"/>
</dbReference>
<dbReference type="Gene3D" id="1.25.40.20">
    <property type="entry name" value="Ankyrin repeat-containing domain"/>
    <property type="match status" value="5"/>
</dbReference>
<dbReference type="InParanoid" id="A0A2T3B1V6"/>
<dbReference type="InterPro" id="IPR002110">
    <property type="entry name" value="Ankyrin_rpt"/>
</dbReference>
<dbReference type="RefSeq" id="XP_024720897.1">
    <property type="nucleotide sequence ID" value="XM_024860789.1"/>
</dbReference>
<dbReference type="SUPFAM" id="SSF48403">
    <property type="entry name" value="Ankyrin repeat"/>
    <property type="match status" value="3"/>
</dbReference>
<dbReference type="PANTHER" id="PTHR24118:SF99">
    <property type="entry name" value="POTE ANKYRIN DOMAIN FAMILY MEMBER 3C-RELATED"/>
    <property type="match status" value="1"/>
</dbReference>
<keyword evidence="1" id="KW-0040">ANK repeat</keyword>
<keyword evidence="3" id="KW-1185">Reference proteome</keyword>